<evidence type="ECO:0000256" key="10">
    <source>
        <dbReference type="ARBA" id="ARBA00022968"/>
    </source>
</evidence>
<dbReference type="VEuPathDB" id="FungiDB:YALI1_D03647g"/>
<evidence type="ECO:0000313" key="18">
    <source>
        <dbReference type="Proteomes" id="UP000256601"/>
    </source>
</evidence>
<dbReference type="PANTHER" id="PTHR10806">
    <property type="entry name" value="SIGNAL PEPTIDASE COMPLEX CATALYTIC SUBUNIT SEC11"/>
    <property type="match status" value="1"/>
</dbReference>
<dbReference type="CDD" id="cd06530">
    <property type="entry name" value="S26_SPase_I"/>
    <property type="match status" value="1"/>
</dbReference>
<name>A0A371C6D3_YARLL</name>
<comment type="similarity">
    <text evidence="3 15">Belongs to the peptidase S26B family.</text>
</comment>
<dbReference type="GO" id="GO:0005787">
    <property type="term" value="C:signal peptidase complex"/>
    <property type="evidence" value="ECO:0007669"/>
    <property type="project" value="TreeGrafter"/>
</dbReference>
<dbReference type="AlphaFoldDB" id="A0A371C6D3"/>
<keyword evidence="6 15" id="KW-0645">Protease</keyword>
<dbReference type="GO" id="GO:0009003">
    <property type="term" value="F:signal peptidase activity"/>
    <property type="evidence" value="ECO:0007669"/>
    <property type="project" value="UniProtKB-EC"/>
</dbReference>
<keyword evidence="11" id="KW-1133">Transmembrane helix</keyword>
<evidence type="ECO:0000256" key="14">
    <source>
        <dbReference type="ARBA" id="ARBA00047037"/>
    </source>
</evidence>
<evidence type="ECO:0000256" key="12">
    <source>
        <dbReference type="ARBA" id="ARBA00023136"/>
    </source>
</evidence>
<evidence type="ECO:0000256" key="13">
    <source>
        <dbReference type="ARBA" id="ARBA00045533"/>
    </source>
</evidence>
<dbReference type="InterPro" id="IPR001733">
    <property type="entry name" value="Peptidase_S26B"/>
</dbReference>
<comment type="function">
    <text evidence="13">Catalytic component of the signal peptidase complex (SPC) which catalyzes the cleavage of N-terminal signal sequences from nascent proteins as they are translocated into the lumen of the endoplasmic reticulum. Specifically cleaves N-terminal signal peptides that contain a hydrophobic alpha-helix (h-region) shorter than 18-20 amino acids.</text>
</comment>
<keyword evidence="9 15" id="KW-0256">Endoplasmic reticulum</keyword>
<dbReference type="InterPro" id="IPR036286">
    <property type="entry name" value="LexA/Signal_pep-like_sf"/>
</dbReference>
<organism evidence="17 18">
    <name type="scientific">Yarrowia lipolytica</name>
    <name type="common">Candida lipolytica</name>
    <dbReference type="NCBI Taxonomy" id="4952"/>
    <lineage>
        <taxon>Eukaryota</taxon>
        <taxon>Fungi</taxon>
        <taxon>Dikarya</taxon>
        <taxon>Ascomycota</taxon>
        <taxon>Saccharomycotina</taxon>
        <taxon>Dipodascomycetes</taxon>
        <taxon>Dipodascales</taxon>
        <taxon>Dipodascales incertae sedis</taxon>
        <taxon>Yarrowia</taxon>
    </lineage>
</organism>
<proteinExistence type="inferred from homology"/>
<gene>
    <name evidence="17" type="ORF">B0I71DRAFT_131830</name>
</gene>
<evidence type="ECO:0000256" key="1">
    <source>
        <dbReference type="ARBA" id="ARBA00000677"/>
    </source>
</evidence>
<sequence>MPNTSRPDLLVIISFSTHCSHPQSIRQTLVQLLGFAAIFTSSYMFYKGLSIVANSESPLVVVLSGSMEPAYQRGDVLLLWNRQKHVDVGEVVVYNIDGRTTPIVHRVLRSHASDNKQLLLTKGDNNAVDDVSFYGGRNQYLDREKEVVGVVKGYLPLVGYITILLAENQYFKYGLLGITGLLAFIQGE</sequence>
<evidence type="ECO:0000256" key="8">
    <source>
        <dbReference type="ARBA" id="ARBA00022801"/>
    </source>
</evidence>
<dbReference type="PRINTS" id="PR00728">
    <property type="entry name" value="SIGNALPTASE"/>
</dbReference>
<keyword evidence="8 15" id="KW-0378">Hydrolase</keyword>
<dbReference type="Pfam" id="PF00717">
    <property type="entry name" value="Peptidase_S24"/>
    <property type="match status" value="1"/>
</dbReference>
<comment type="catalytic activity">
    <reaction evidence="1 15">
        <text>Cleavage of hydrophobic, N-terminal signal or leader sequences from secreted and periplasmic proteins.</text>
        <dbReference type="EC" id="3.4.21.89"/>
    </reaction>
</comment>
<dbReference type="EMBL" id="KZ858991">
    <property type="protein sequence ID" value="RDW25886.1"/>
    <property type="molecule type" value="Genomic_DNA"/>
</dbReference>
<dbReference type="EC" id="3.4.21.89" evidence="4 15"/>
<dbReference type="InterPro" id="IPR015927">
    <property type="entry name" value="Peptidase_S24_S26A/B/C"/>
</dbReference>
<evidence type="ECO:0000256" key="6">
    <source>
        <dbReference type="ARBA" id="ARBA00022670"/>
    </source>
</evidence>
<dbReference type="GO" id="GO:0004252">
    <property type="term" value="F:serine-type endopeptidase activity"/>
    <property type="evidence" value="ECO:0007669"/>
    <property type="project" value="InterPro"/>
</dbReference>
<evidence type="ECO:0000256" key="4">
    <source>
        <dbReference type="ARBA" id="ARBA00013208"/>
    </source>
</evidence>
<dbReference type="PANTHER" id="PTHR10806:SF6">
    <property type="entry name" value="SIGNAL PEPTIDASE COMPLEX CATALYTIC SUBUNIT SEC11"/>
    <property type="match status" value="1"/>
</dbReference>
<reference evidence="17 18" key="1">
    <citation type="submission" date="2018-07" db="EMBL/GenBank/DDBJ databases">
        <title>Draft Genome Assemblies for Five Robust Yarrowia lipolytica Strains Exhibiting High Lipid Production and Pentose Sugar Utilization and Sugar Alcohol Secretion from Undetoxified Lignocellulosic Biomass Hydrolysates.</title>
        <authorList>
            <consortium name="DOE Joint Genome Institute"/>
            <person name="Walker C."/>
            <person name="Ryu S."/>
            <person name="Na H."/>
            <person name="Zane M."/>
            <person name="LaButti K."/>
            <person name="Lipzen A."/>
            <person name="Haridas S."/>
            <person name="Barry K."/>
            <person name="Grigoriev I.V."/>
            <person name="Quarterman J."/>
            <person name="Slininger P."/>
            <person name="Dien B."/>
            <person name="Trinh C.T."/>
        </authorList>
    </citation>
    <scope>NUCLEOTIDE SEQUENCE [LARGE SCALE GENOMIC DNA]</scope>
    <source>
        <strain evidence="17 18">YB392</strain>
    </source>
</reference>
<comment type="subunit">
    <text evidence="14">Component of the signal peptidase complex (SPC) composed of a catalytic subunit SEC11 and three accessory subunits SPC1, SPC2 and SPC3. The complex induces a local thinning of the ER membrane which is used to measure the length of the signal peptide (SP) h-region of protein substrates. This ensures the selectivity of the complex towards h-regions shorter than 18-20 amino acids. SPC associates with the translocon complex.</text>
</comment>
<accession>A0A371C6D3</accession>
<dbReference type="NCBIfam" id="TIGR02228">
    <property type="entry name" value="sigpep_I_arch"/>
    <property type="match status" value="1"/>
</dbReference>
<evidence type="ECO:0000256" key="2">
    <source>
        <dbReference type="ARBA" id="ARBA00004648"/>
    </source>
</evidence>
<dbReference type="InterPro" id="IPR019533">
    <property type="entry name" value="Peptidase_S26"/>
</dbReference>
<evidence type="ECO:0000256" key="9">
    <source>
        <dbReference type="ARBA" id="ARBA00022824"/>
    </source>
</evidence>
<evidence type="ECO:0000259" key="16">
    <source>
        <dbReference type="Pfam" id="PF00717"/>
    </source>
</evidence>
<dbReference type="Proteomes" id="UP000256601">
    <property type="component" value="Unassembled WGS sequence"/>
</dbReference>
<dbReference type="GO" id="GO:0006465">
    <property type="term" value="P:signal peptide processing"/>
    <property type="evidence" value="ECO:0007669"/>
    <property type="project" value="UniProtKB-UniRule"/>
</dbReference>
<evidence type="ECO:0000256" key="7">
    <source>
        <dbReference type="ARBA" id="ARBA00022692"/>
    </source>
</evidence>
<feature type="domain" description="Peptidase S24/S26A/S26B/S26C" evidence="16">
    <location>
        <begin position="50"/>
        <end position="148"/>
    </location>
</feature>
<keyword evidence="10" id="KW-0735">Signal-anchor</keyword>
<dbReference type="VEuPathDB" id="FungiDB:YALI0_D02849g"/>
<keyword evidence="7" id="KW-0812">Transmembrane</keyword>
<protein>
    <recommendedName>
        <fullName evidence="5 15">Signal peptidase complex catalytic subunit SEC11</fullName>
        <ecNumber evidence="4 15">3.4.21.89</ecNumber>
    </recommendedName>
</protein>
<evidence type="ECO:0000313" key="17">
    <source>
        <dbReference type="EMBL" id="RDW25886.1"/>
    </source>
</evidence>
<evidence type="ECO:0000256" key="11">
    <source>
        <dbReference type="ARBA" id="ARBA00022989"/>
    </source>
</evidence>
<evidence type="ECO:0000256" key="3">
    <source>
        <dbReference type="ARBA" id="ARBA00011035"/>
    </source>
</evidence>
<dbReference type="SUPFAM" id="SSF51306">
    <property type="entry name" value="LexA/Signal peptidase"/>
    <property type="match status" value="1"/>
</dbReference>
<comment type="subcellular location">
    <subcellularLocation>
        <location evidence="2">Endoplasmic reticulum membrane</location>
        <topology evidence="2">Single-pass type II membrane protein</topology>
    </subcellularLocation>
</comment>
<evidence type="ECO:0000256" key="15">
    <source>
        <dbReference type="RuleBase" id="RU362047"/>
    </source>
</evidence>
<keyword evidence="12" id="KW-0472">Membrane</keyword>
<dbReference type="Gene3D" id="2.10.109.10">
    <property type="entry name" value="Umud Fragment, subunit A"/>
    <property type="match status" value="1"/>
</dbReference>
<evidence type="ECO:0000256" key="5">
    <source>
        <dbReference type="ARBA" id="ARBA00019685"/>
    </source>
</evidence>